<accession>A0ABM0MHH4</accession>
<evidence type="ECO:0000256" key="1">
    <source>
        <dbReference type="ARBA" id="ARBA00012196"/>
    </source>
</evidence>
<sequence length="833" mass="96052">MQPDNAKTTFPFPRYIMLTIQRFYVFCVCFALITVLLLLYNMQLDAGAIYLTRVEDMRNIKLHSNISESGNNNNNIWHNKQIVNSSKHHVVKLPAVNRFNGSYAAKRPVEVRYLLPIIADRGGGGNNVQFQAFRNSVGVAMATNRTIVLTPFFNMGMNIRTITKEEMHYFSETFDAQLLRQLIPVIPFQQFVDICGRSLSMVHYSRKANKMMAETIDAYTGVFNLSLPVSLGGSRETLSTVLFSSVPCLCLLDVLPNKPGHDSYYMLRQLTIENHLKRASYIRKAADDIKSHICGNQPYLALHWRDKTTEQCAIRNIFCDKSSELRMTFSVIVQNITSEMKKYNLSCIFIAHPPFSKTIVEEFSKVIHPENVFDASKISLDMVAGRKDLLQDMFKLSLLEQELCTRAEVFIGSSDSSWSLSLMTERKFNPTATSLYIQDIVPITRRLTSTFTKAFALASDAYADNREEMNLHVRCKQSNEMYTFALAESETIEALQNERYKWMFLMAKNSFRVLSRTKNDKQRRWNLLNDSLPRLKHVVTTDNSDDYHKGQAWCHIGMFLYHGKPELAQKGKRLLEDTDLWSKFQNPMTCFEAAEKYGGINYKILTRTARYISFQEKQHRKALCLVNRSLDLNPDPKISWFAYSTRGQIYCTMYKELSRGYQRRNKYDAPDKALLVKAADDLRRSLKGISSPKNEADLAYALLQLGVTPSYFKFDAFSLADTGRMVSDTEQISEAMELFASAATNAPSDARFRKQYEETFHLLVASLFANLNQENDQASAETMVTRICDVMTRHKDVYQQIKNKQPTCKLRSYYPNEHRRISRELFRQHQWEL</sequence>
<evidence type="ECO:0000256" key="7">
    <source>
        <dbReference type="SAM" id="Phobius"/>
    </source>
</evidence>
<dbReference type="InterPro" id="IPR019378">
    <property type="entry name" value="GDP-Fuc_O-FucTrfase"/>
</dbReference>
<protein>
    <recommendedName>
        <fullName evidence="1">peptide-O-fucosyltransferase</fullName>
        <ecNumber evidence="1">2.4.1.221</ecNumber>
    </recommendedName>
</protein>
<dbReference type="EC" id="2.4.1.221" evidence="1"/>
<dbReference type="Pfam" id="PF10250">
    <property type="entry name" value="O-FucT"/>
    <property type="match status" value="1"/>
</dbReference>
<comment type="catalytic activity">
    <reaction evidence="6">
        <text>L-seryl-[protein] + GDP-beta-L-fucose = 3-O-(alpha-L-fucosyl)-L-seryl-[protein] + GDP + H(+)</text>
        <dbReference type="Rhea" id="RHEA:63644"/>
        <dbReference type="Rhea" id="RHEA-COMP:9863"/>
        <dbReference type="Rhea" id="RHEA-COMP:17914"/>
        <dbReference type="ChEBI" id="CHEBI:15378"/>
        <dbReference type="ChEBI" id="CHEBI:29999"/>
        <dbReference type="ChEBI" id="CHEBI:57273"/>
        <dbReference type="ChEBI" id="CHEBI:58189"/>
        <dbReference type="ChEBI" id="CHEBI:189632"/>
        <dbReference type="EC" id="2.4.1.221"/>
    </reaction>
    <physiologicalReaction direction="left-to-right" evidence="6">
        <dbReference type="Rhea" id="RHEA:63645"/>
    </physiologicalReaction>
</comment>
<evidence type="ECO:0000256" key="4">
    <source>
        <dbReference type="ARBA" id="ARBA00023277"/>
    </source>
</evidence>
<dbReference type="Gene3D" id="1.25.40.10">
    <property type="entry name" value="Tetratricopeptide repeat domain"/>
    <property type="match status" value="1"/>
</dbReference>
<evidence type="ECO:0000256" key="6">
    <source>
        <dbReference type="ARBA" id="ARBA00048647"/>
    </source>
</evidence>
<evidence type="ECO:0000313" key="9">
    <source>
        <dbReference type="RefSeq" id="XP_006819465.1"/>
    </source>
</evidence>
<dbReference type="InterPro" id="IPR042342">
    <property type="entry name" value="TTC22"/>
</dbReference>
<keyword evidence="3" id="KW-0294">Fucose metabolism</keyword>
<organism evidence="8 9">
    <name type="scientific">Saccoglossus kowalevskii</name>
    <name type="common">Acorn worm</name>
    <dbReference type="NCBI Taxonomy" id="10224"/>
    <lineage>
        <taxon>Eukaryota</taxon>
        <taxon>Metazoa</taxon>
        <taxon>Hemichordata</taxon>
        <taxon>Enteropneusta</taxon>
        <taxon>Harrimaniidae</taxon>
        <taxon>Saccoglossus</taxon>
    </lineage>
</organism>
<keyword evidence="7" id="KW-1133">Transmembrane helix</keyword>
<comment type="catalytic activity">
    <reaction evidence="5">
        <text>L-threonyl-[protein] + GDP-beta-L-fucose = 3-O-(alpha-L-fucosyl)-L-threonyl-[protein] + GDP + H(+)</text>
        <dbReference type="Rhea" id="RHEA:70491"/>
        <dbReference type="Rhea" id="RHEA-COMP:11060"/>
        <dbReference type="Rhea" id="RHEA-COMP:17915"/>
        <dbReference type="ChEBI" id="CHEBI:15378"/>
        <dbReference type="ChEBI" id="CHEBI:30013"/>
        <dbReference type="ChEBI" id="CHEBI:57273"/>
        <dbReference type="ChEBI" id="CHEBI:58189"/>
        <dbReference type="ChEBI" id="CHEBI:189631"/>
        <dbReference type="EC" id="2.4.1.221"/>
    </reaction>
    <physiologicalReaction direction="left-to-right" evidence="5">
        <dbReference type="Rhea" id="RHEA:70492"/>
    </physiologicalReaction>
</comment>
<keyword evidence="7" id="KW-0812">Transmembrane</keyword>
<keyword evidence="8" id="KW-1185">Reference proteome</keyword>
<keyword evidence="7" id="KW-0472">Membrane</keyword>
<dbReference type="Proteomes" id="UP000694865">
    <property type="component" value="Unplaced"/>
</dbReference>
<reference evidence="9" key="1">
    <citation type="submission" date="2025-08" db="UniProtKB">
        <authorList>
            <consortium name="RefSeq"/>
        </authorList>
    </citation>
    <scope>IDENTIFICATION</scope>
    <source>
        <tissue evidence="9">Testes</tissue>
    </source>
</reference>
<dbReference type="Gene3D" id="3.40.50.11340">
    <property type="match status" value="1"/>
</dbReference>
<proteinExistence type="predicted"/>
<gene>
    <name evidence="9" type="primary">LOC100374429</name>
</gene>
<dbReference type="InterPro" id="IPR011990">
    <property type="entry name" value="TPR-like_helical_dom_sf"/>
</dbReference>
<dbReference type="PANTHER" id="PTHR16253:SF0">
    <property type="entry name" value="TETRATRICOPEPTIDE REPEAT PROTEIN 22"/>
    <property type="match status" value="1"/>
</dbReference>
<dbReference type="PANTHER" id="PTHR16253">
    <property type="entry name" value="TETRATRICOPEPTIDE REPEAT PROTEIN 22"/>
    <property type="match status" value="1"/>
</dbReference>
<evidence type="ECO:0000313" key="8">
    <source>
        <dbReference type="Proteomes" id="UP000694865"/>
    </source>
</evidence>
<dbReference type="GeneID" id="100374429"/>
<dbReference type="Gene3D" id="3.40.50.11350">
    <property type="match status" value="1"/>
</dbReference>
<keyword evidence="4" id="KW-0119">Carbohydrate metabolism</keyword>
<evidence type="ECO:0000256" key="5">
    <source>
        <dbReference type="ARBA" id="ARBA00047273"/>
    </source>
</evidence>
<dbReference type="RefSeq" id="XP_006819465.1">
    <property type="nucleotide sequence ID" value="XM_006819402.1"/>
</dbReference>
<feature type="transmembrane region" description="Helical" evidence="7">
    <location>
        <begin position="23"/>
        <end position="42"/>
    </location>
</feature>
<keyword evidence="2" id="KW-0808">Transferase</keyword>
<evidence type="ECO:0000256" key="2">
    <source>
        <dbReference type="ARBA" id="ARBA00022679"/>
    </source>
</evidence>
<dbReference type="CDD" id="cd11296">
    <property type="entry name" value="O-FucT_like"/>
    <property type="match status" value="1"/>
</dbReference>
<evidence type="ECO:0000256" key="3">
    <source>
        <dbReference type="ARBA" id="ARBA00023253"/>
    </source>
</evidence>
<name>A0ABM0MHH4_SACKO</name>